<protein>
    <submittedName>
        <fullName evidence="2">Uncharacterized protein</fullName>
    </submittedName>
</protein>
<proteinExistence type="predicted"/>
<gene>
    <name evidence="2" type="ORF">ESB00_14665</name>
</gene>
<keyword evidence="3" id="KW-1185">Reference proteome</keyword>
<dbReference type="RefSeq" id="WP_129048542.1">
    <property type="nucleotide sequence ID" value="NZ_SDHX01000002.1"/>
</dbReference>
<keyword evidence="1" id="KW-0472">Membrane</keyword>
<dbReference type="AlphaFoldDB" id="A0A4Q1C3N1"/>
<sequence length="80" mass="8420">MKFVFLSGGLMGFLVGLVTSWALNHAPDRVFLDAAVGCLAGAVLFRWFWTIVLAGLRDTVVARQRAAVAAQAAASAAKAK</sequence>
<reference evidence="2 3" key="1">
    <citation type="submission" date="2019-01" db="EMBL/GenBank/DDBJ databases">
        <title>Lacunisphaera sp. strain TWA-58.</title>
        <authorList>
            <person name="Chen W.-M."/>
        </authorList>
    </citation>
    <scope>NUCLEOTIDE SEQUENCE [LARGE SCALE GENOMIC DNA]</scope>
    <source>
        <strain evidence="2 3">TWA-58</strain>
    </source>
</reference>
<evidence type="ECO:0000313" key="3">
    <source>
        <dbReference type="Proteomes" id="UP000290218"/>
    </source>
</evidence>
<dbReference type="OrthoDB" id="199409at2"/>
<evidence type="ECO:0000256" key="1">
    <source>
        <dbReference type="SAM" id="Phobius"/>
    </source>
</evidence>
<organism evidence="2 3">
    <name type="scientific">Oleiharenicola lentus</name>
    <dbReference type="NCBI Taxonomy" id="2508720"/>
    <lineage>
        <taxon>Bacteria</taxon>
        <taxon>Pseudomonadati</taxon>
        <taxon>Verrucomicrobiota</taxon>
        <taxon>Opitutia</taxon>
        <taxon>Opitutales</taxon>
        <taxon>Opitutaceae</taxon>
        <taxon>Oleiharenicola</taxon>
    </lineage>
</organism>
<accession>A0A4Q1C3N1</accession>
<evidence type="ECO:0000313" key="2">
    <source>
        <dbReference type="EMBL" id="RXK52952.1"/>
    </source>
</evidence>
<feature type="transmembrane region" description="Helical" evidence="1">
    <location>
        <begin position="30"/>
        <end position="56"/>
    </location>
</feature>
<keyword evidence="1" id="KW-1133">Transmembrane helix</keyword>
<comment type="caution">
    <text evidence="2">The sequence shown here is derived from an EMBL/GenBank/DDBJ whole genome shotgun (WGS) entry which is preliminary data.</text>
</comment>
<keyword evidence="1" id="KW-0812">Transmembrane</keyword>
<dbReference type="Proteomes" id="UP000290218">
    <property type="component" value="Unassembled WGS sequence"/>
</dbReference>
<name>A0A4Q1C3N1_9BACT</name>
<dbReference type="EMBL" id="SDHX01000002">
    <property type="protein sequence ID" value="RXK52952.1"/>
    <property type="molecule type" value="Genomic_DNA"/>
</dbReference>